<evidence type="ECO:0000313" key="2">
    <source>
        <dbReference type="Proteomes" id="UP000800200"/>
    </source>
</evidence>
<gene>
    <name evidence="1" type="ORF">K469DRAFT_713480</name>
</gene>
<dbReference type="Proteomes" id="UP000800200">
    <property type="component" value="Unassembled WGS sequence"/>
</dbReference>
<sequence>MNENLKQVFKEAVTRENCENPPQTPLSLRPEADDVLDTNTDTLIKVATNEKDNTALFKGLTWKKVSYL</sequence>
<organism evidence="1 2">
    <name type="scientific">Zopfia rhizophila CBS 207.26</name>
    <dbReference type="NCBI Taxonomy" id="1314779"/>
    <lineage>
        <taxon>Eukaryota</taxon>
        <taxon>Fungi</taxon>
        <taxon>Dikarya</taxon>
        <taxon>Ascomycota</taxon>
        <taxon>Pezizomycotina</taxon>
        <taxon>Dothideomycetes</taxon>
        <taxon>Dothideomycetes incertae sedis</taxon>
        <taxon>Zopfiaceae</taxon>
        <taxon>Zopfia</taxon>
    </lineage>
</organism>
<evidence type="ECO:0000313" key="1">
    <source>
        <dbReference type="EMBL" id="KAF2181877.1"/>
    </source>
</evidence>
<name>A0A6A6DQJ9_9PEZI</name>
<proteinExistence type="predicted"/>
<keyword evidence="2" id="KW-1185">Reference proteome</keyword>
<reference evidence="1" key="1">
    <citation type="journal article" date="2020" name="Stud. Mycol.">
        <title>101 Dothideomycetes genomes: a test case for predicting lifestyles and emergence of pathogens.</title>
        <authorList>
            <person name="Haridas S."/>
            <person name="Albert R."/>
            <person name="Binder M."/>
            <person name="Bloem J."/>
            <person name="Labutti K."/>
            <person name="Salamov A."/>
            <person name="Andreopoulos B."/>
            <person name="Baker S."/>
            <person name="Barry K."/>
            <person name="Bills G."/>
            <person name="Bluhm B."/>
            <person name="Cannon C."/>
            <person name="Castanera R."/>
            <person name="Culley D."/>
            <person name="Daum C."/>
            <person name="Ezra D."/>
            <person name="Gonzalez J."/>
            <person name="Henrissat B."/>
            <person name="Kuo A."/>
            <person name="Liang C."/>
            <person name="Lipzen A."/>
            <person name="Lutzoni F."/>
            <person name="Magnuson J."/>
            <person name="Mondo S."/>
            <person name="Nolan M."/>
            <person name="Ohm R."/>
            <person name="Pangilinan J."/>
            <person name="Park H.-J."/>
            <person name="Ramirez L."/>
            <person name="Alfaro M."/>
            <person name="Sun H."/>
            <person name="Tritt A."/>
            <person name="Yoshinaga Y."/>
            <person name="Zwiers L.-H."/>
            <person name="Turgeon B."/>
            <person name="Goodwin S."/>
            <person name="Spatafora J."/>
            <person name="Crous P."/>
            <person name="Grigoriev I."/>
        </authorList>
    </citation>
    <scope>NUCLEOTIDE SEQUENCE</scope>
    <source>
        <strain evidence="1">CBS 207.26</strain>
    </source>
</reference>
<accession>A0A6A6DQJ9</accession>
<protein>
    <submittedName>
        <fullName evidence="1">Uncharacterized protein</fullName>
    </submittedName>
</protein>
<dbReference type="EMBL" id="ML994651">
    <property type="protein sequence ID" value="KAF2181877.1"/>
    <property type="molecule type" value="Genomic_DNA"/>
</dbReference>
<dbReference type="AlphaFoldDB" id="A0A6A6DQJ9"/>